<dbReference type="EMBL" id="JAYRBN010000061">
    <property type="protein sequence ID" value="KAL2739567.1"/>
    <property type="molecule type" value="Genomic_DNA"/>
</dbReference>
<gene>
    <name evidence="1" type="ORF">V1477_010956</name>
</gene>
<reference evidence="1 2" key="1">
    <citation type="journal article" date="2024" name="Ann. Entomol. Soc. Am.">
        <title>Genomic analyses of the southern and eastern yellowjacket wasps (Hymenoptera: Vespidae) reveal evolutionary signatures of social life.</title>
        <authorList>
            <person name="Catto M.A."/>
            <person name="Caine P.B."/>
            <person name="Orr S.E."/>
            <person name="Hunt B.G."/>
            <person name="Goodisman M.A.D."/>
        </authorList>
    </citation>
    <scope>NUCLEOTIDE SEQUENCE [LARGE SCALE GENOMIC DNA]</scope>
    <source>
        <strain evidence="1">232</strain>
        <tissue evidence="1">Head and thorax</tissue>
    </source>
</reference>
<organism evidence="1 2">
    <name type="scientific">Vespula maculifrons</name>
    <name type="common">Eastern yellow jacket</name>
    <name type="synonym">Wasp</name>
    <dbReference type="NCBI Taxonomy" id="7453"/>
    <lineage>
        <taxon>Eukaryota</taxon>
        <taxon>Metazoa</taxon>
        <taxon>Ecdysozoa</taxon>
        <taxon>Arthropoda</taxon>
        <taxon>Hexapoda</taxon>
        <taxon>Insecta</taxon>
        <taxon>Pterygota</taxon>
        <taxon>Neoptera</taxon>
        <taxon>Endopterygota</taxon>
        <taxon>Hymenoptera</taxon>
        <taxon>Apocrita</taxon>
        <taxon>Aculeata</taxon>
        <taxon>Vespoidea</taxon>
        <taxon>Vespidae</taxon>
        <taxon>Vespinae</taxon>
        <taxon>Vespula</taxon>
    </lineage>
</organism>
<dbReference type="Proteomes" id="UP001607303">
    <property type="component" value="Unassembled WGS sequence"/>
</dbReference>
<evidence type="ECO:0000313" key="1">
    <source>
        <dbReference type="EMBL" id="KAL2739567.1"/>
    </source>
</evidence>
<protein>
    <submittedName>
        <fullName evidence="1">Uncharacterized protein</fullName>
    </submittedName>
</protein>
<comment type="caution">
    <text evidence="1">The sequence shown here is derived from an EMBL/GenBank/DDBJ whole genome shotgun (WGS) entry which is preliminary data.</text>
</comment>
<proteinExistence type="predicted"/>
<accession>A0ABD2C3F2</accession>
<dbReference type="AlphaFoldDB" id="A0ABD2C3F2"/>
<evidence type="ECO:0000313" key="2">
    <source>
        <dbReference type="Proteomes" id="UP001607303"/>
    </source>
</evidence>
<keyword evidence="2" id="KW-1185">Reference proteome</keyword>
<sequence>MHNDLMLLYVFKCQGICVKIGLRDCRICSYSGHKHHIIYISNNGPNPNAYESSDSLYSTKKLKVSLLFLRLIFNLKLWNGKRTTMA</sequence>
<name>A0ABD2C3F2_VESMC</name>